<comment type="caution">
    <text evidence="2">The sequence shown here is derived from an EMBL/GenBank/DDBJ whole genome shotgun (WGS) entry which is preliminary data.</text>
</comment>
<feature type="compositionally biased region" description="Basic residues" evidence="1">
    <location>
        <begin position="256"/>
        <end position="275"/>
    </location>
</feature>
<dbReference type="Proteomes" id="UP001595818">
    <property type="component" value="Unassembled WGS sequence"/>
</dbReference>
<evidence type="ECO:0000313" key="3">
    <source>
        <dbReference type="Proteomes" id="UP001595818"/>
    </source>
</evidence>
<evidence type="ECO:0000313" key="2">
    <source>
        <dbReference type="EMBL" id="MFC4872129.1"/>
    </source>
</evidence>
<evidence type="ECO:0000256" key="1">
    <source>
        <dbReference type="SAM" id="MobiDB-lite"/>
    </source>
</evidence>
<proteinExistence type="predicted"/>
<dbReference type="EMBL" id="JBHSJJ010000005">
    <property type="protein sequence ID" value="MFC4872129.1"/>
    <property type="molecule type" value="Genomic_DNA"/>
</dbReference>
<accession>A0ABV9T0F7</accession>
<reference evidence="3" key="1">
    <citation type="journal article" date="2019" name="Int. J. Syst. Evol. Microbiol.">
        <title>The Global Catalogue of Microorganisms (GCM) 10K type strain sequencing project: providing services to taxonomists for standard genome sequencing and annotation.</title>
        <authorList>
            <consortium name="The Broad Institute Genomics Platform"/>
            <consortium name="The Broad Institute Genome Sequencing Center for Infectious Disease"/>
            <person name="Wu L."/>
            <person name="Ma J."/>
        </authorList>
    </citation>
    <scope>NUCLEOTIDE SEQUENCE [LARGE SCALE GENOMIC DNA]</scope>
    <source>
        <strain evidence="3">CGMCC 4.7466</strain>
    </source>
</reference>
<feature type="region of interest" description="Disordered" evidence="1">
    <location>
        <begin position="248"/>
        <end position="275"/>
    </location>
</feature>
<name>A0ABV9T0F7_9BACT</name>
<gene>
    <name evidence="2" type="ORF">ACFPFU_10550</name>
</gene>
<protein>
    <submittedName>
        <fullName evidence="2">Uncharacterized protein</fullName>
    </submittedName>
</protein>
<sequence>MKTQNNKERKLPTTKIDGTAFLVDVEKNELREKANPENVISIFDLHDGANEYAFEFDRNTRNLAMSWTPEKDTLDITIPPLTKLDPEGMAQKYGYRVQDIKDKSDYEVMVNQKVLAERLSGRLNTVDIMGHTFYVDIPMDCLRPKDDFSTLGINFSEIEHHLSDDGKTYQIPYNPQTHEFHELDFGNITSIPKGVYLIEFPCAQQLDPVGYARQHGLEMQMCLKETPIRGHFAARVIDWQDTLVPKLIRENQAGRRKEKQQKRRPPHKRKGRGMG</sequence>
<dbReference type="RefSeq" id="WP_377064252.1">
    <property type="nucleotide sequence ID" value="NZ_JBHSJJ010000005.1"/>
</dbReference>
<keyword evidence="3" id="KW-1185">Reference proteome</keyword>
<organism evidence="2 3">
    <name type="scientific">Negadavirga shengliensis</name>
    <dbReference type="NCBI Taxonomy" id="1389218"/>
    <lineage>
        <taxon>Bacteria</taxon>
        <taxon>Pseudomonadati</taxon>
        <taxon>Bacteroidota</taxon>
        <taxon>Cytophagia</taxon>
        <taxon>Cytophagales</taxon>
        <taxon>Cyclobacteriaceae</taxon>
        <taxon>Negadavirga</taxon>
    </lineage>
</organism>